<dbReference type="Proteomes" id="UP000218896">
    <property type="component" value="Unassembled WGS sequence"/>
</dbReference>
<dbReference type="Gene3D" id="3.40.630.30">
    <property type="match status" value="1"/>
</dbReference>
<dbReference type="PANTHER" id="PTHR10545:SF29">
    <property type="entry name" value="GH14572P-RELATED"/>
    <property type="match status" value="1"/>
</dbReference>
<proteinExistence type="inferred from homology"/>
<sequence length="161" mass="18019">MSEIEIRQATIEDSTLILGFVRELAIYEKAEHEVSATVADIENALFRSETTTEAVICSIAGRPIGFAVYFFNFSTWLGRHGLYLEDLYVSPEYRGSGAGKALLKHLARFAVSRGCGRFEWTVLDWNEPARRFYESIGAEPQGEWVNYRLAGQALADFAASP</sequence>
<gene>
    <name evidence="5" type="ORF">CK501_08930</name>
</gene>
<dbReference type="FunFam" id="3.40.630.30:FF:000064">
    <property type="entry name" value="GNAT family acetyltransferase"/>
    <property type="match status" value="1"/>
</dbReference>
<protein>
    <submittedName>
        <fullName evidence="5">GNAT family N-acetyltransferase</fullName>
    </submittedName>
</protein>
<accession>A0A2A2F6H1</accession>
<evidence type="ECO:0000313" key="5">
    <source>
        <dbReference type="EMBL" id="PAU80548.1"/>
    </source>
</evidence>
<dbReference type="EMBL" id="NSKD01000003">
    <property type="protein sequence ID" value="PAU80548.1"/>
    <property type="molecule type" value="Genomic_DNA"/>
</dbReference>
<dbReference type="AlphaFoldDB" id="A0A2A2F6H1"/>
<organism evidence="5 6">
    <name type="scientific">Halovibrio salipaludis</name>
    <dbReference type="NCBI Taxonomy" id="2032626"/>
    <lineage>
        <taxon>Bacteria</taxon>
        <taxon>Pseudomonadati</taxon>
        <taxon>Pseudomonadota</taxon>
        <taxon>Gammaproteobacteria</taxon>
        <taxon>Oceanospirillales</taxon>
        <taxon>Halomonadaceae</taxon>
        <taxon>Halovibrio</taxon>
    </lineage>
</organism>
<dbReference type="GO" id="GO:0008080">
    <property type="term" value="F:N-acetyltransferase activity"/>
    <property type="evidence" value="ECO:0007669"/>
    <property type="project" value="TreeGrafter"/>
</dbReference>
<dbReference type="PANTHER" id="PTHR10545">
    <property type="entry name" value="DIAMINE N-ACETYLTRANSFERASE"/>
    <property type="match status" value="1"/>
</dbReference>
<evidence type="ECO:0000259" key="4">
    <source>
        <dbReference type="PROSITE" id="PS51186"/>
    </source>
</evidence>
<dbReference type="InterPro" id="IPR016181">
    <property type="entry name" value="Acyl_CoA_acyltransferase"/>
</dbReference>
<reference evidence="5 6" key="1">
    <citation type="submission" date="2017-08" db="EMBL/GenBank/DDBJ databases">
        <title>Halovibrio sewagensis sp. nov., isolated from wastewater of high salinity.</title>
        <authorList>
            <person name="Dong X."/>
            <person name="Zhang G."/>
        </authorList>
    </citation>
    <scope>NUCLEOTIDE SEQUENCE [LARGE SCALE GENOMIC DNA]</scope>
    <source>
        <strain evidence="5 6">YL5-2</strain>
    </source>
</reference>
<keyword evidence="3" id="KW-0012">Acyltransferase</keyword>
<keyword evidence="2 5" id="KW-0808">Transferase</keyword>
<dbReference type="RefSeq" id="WP_095617384.1">
    <property type="nucleotide sequence ID" value="NZ_NSKD01000003.1"/>
</dbReference>
<dbReference type="CDD" id="cd04301">
    <property type="entry name" value="NAT_SF"/>
    <property type="match status" value="1"/>
</dbReference>
<evidence type="ECO:0000256" key="3">
    <source>
        <dbReference type="ARBA" id="ARBA00023315"/>
    </source>
</evidence>
<feature type="domain" description="N-acetyltransferase" evidence="4">
    <location>
        <begin position="4"/>
        <end position="159"/>
    </location>
</feature>
<dbReference type="InterPro" id="IPR051016">
    <property type="entry name" value="Diverse_Substrate_AcTransf"/>
</dbReference>
<evidence type="ECO:0000256" key="2">
    <source>
        <dbReference type="ARBA" id="ARBA00022679"/>
    </source>
</evidence>
<evidence type="ECO:0000256" key="1">
    <source>
        <dbReference type="ARBA" id="ARBA00008694"/>
    </source>
</evidence>
<dbReference type="PROSITE" id="PS51186">
    <property type="entry name" value="GNAT"/>
    <property type="match status" value="1"/>
</dbReference>
<dbReference type="SUPFAM" id="SSF55729">
    <property type="entry name" value="Acyl-CoA N-acyltransferases (Nat)"/>
    <property type="match status" value="1"/>
</dbReference>
<dbReference type="InterPro" id="IPR000182">
    <property type="entry name" value="GNAT_dom"/>
</dbReference>
<dbReference type="Pfam" id="PF00583">
    <property type="entry name" value="Acetyltransf_1"/>
    <property type="match status" value="1"/>
</dbReference>
<comment type="caution">
    <text evidence="5">The sequence shown here is derived from an EMBL/GenBank/DDBJ whole genome shotgun (WGS) entry which is preliminary data.</text>
</comment>
<evidence type="ECO:0000313" key="6">
    <source>
        <dbReference type="Proteomes" id="UP000218896"/>
    </source>
</evidence>
<keyword evidence="6" id="KW-1185">Reference proteome</keyword>
<comment type="similarity">
    <text evidence="1">Belongs to the acetyltransferase family.</text>
</comment>
<name>A0A2A2F6H1_9GAMM</name>
<dbReference type="OrthoDB" id="9805924at2"/>